<organism evidence="1 2">
    <name type="scientific">Eumeta variegata</name>
    <name type="common">Bagworm moth</name>
    <name type="synonym">Eumeta japonica</name>
    <dbReference type="NCBI Taxonomy" id="151549"/>
    <lineage>
        <taxon>Eukaryota</taxon>
        <taxon>Metazoa</taxon>
        <taxon>Ecdysozoa</taxon>
        <taxon>Arthropoda</taxon>
        <taxon>Hexapoda</taxon>
        <taxon>Insecta</taxon>
        <taxon>Pterygota</taxon>
        <taxon>Neoptera</taxon>
        <taxon>Endopterygota</taxon>
        <taxon>Lepidoptera</taxon>
        <taxon>Glossata</taxon>
        <taxon>Ditrysia</taxon>
        <taxon>Tineoidea</taxon>
        <taxon>Psychidae</taxon>
        <taxon>Oiketicinae</taxon>
        <taxon>Eumeta</taxon>
    </lineage>
</organism>
<proteinExistence type="predicted"/>
<dbReference type="Proteomes" id="UP000299102">
    <property type="component" value="Unassembled WGS sequence"/>
</dbReference>
<evidence type="ECO:0000313" key="2">
    <source>
        <dbReference type="Proteomes" id="UP000299102"/>
    </source>
</evidence>
<protein>
    <submittedName>
        <fullName evidence="1">Uncharacterized protein</fullName>
    </submittedName>
</protein>
<dbReference type="AlphaFoldDB" id="A0A4C1X1Q7"/>
<keyword evidence="2" id="KW-1185">Reference proteome</keyword>
<evidence type="ECO:0000313" key="1">
    <source>
        <dbReference type="EMBL" id="GBP57093.1"/>
    </source>
</evidence>
<gene>
    <name evidence="1" type="ORF">EVAR_36761_1</name>
</gene>
<sequence length="117" mass="12887">MCSDRARQRPRTSAKEDSTTLIPYFHSDECDVTGSEALQSINYTLINFTPRSDGASAVKIICFERGSKGLILTAGLLVIDFLTYGKLSQSWHALSRPSDRSLMLSSVTTVFSSHRPA</sequence>
<name>A0A4C1X1Q7_EUMVA</name>
<accession>A0A4C1X1Q7</accession>
<comment type="caution">
    <text evidence="1">The sequence shown here is derived from an EMBL/GenBank/DDBJ whole genome shotgun (WGS) entry which is preliminary data.</text>
</comment>
<dbReference type="EMBL" id="BGZK01000708">
    <property type="protein sequence ID" value="GBP57093.1"/>
    <property type="molecule type" value="Genomic_DNA"/>
</dbReference>
<reference evidence="1 2" key="1">
    <citation type="journal article" date="2019" name="Commun. Biol.">
        <title>The bagworm genome reveals a unique fibroin gene that provides high tensile strength.</title>
        <authorList>
            <person name="Kono N."/>
            <person name="Nakamura H."/>
            <person name="Ohtoshi R."/>
            <person name="Tomita M."/>
            <person name="Numata K."/>
            <person name="Arakawa K."/>
        </authorList>
    </citation>
    <scope>NUCLEOTIDE SEQUENCE [LARGE SCALE GENOMIC DNA]</scope>
</reference>